<accession>A0A438DJS7</accession>
<proteinExistence type="predicted"/>
<dbReference type="AlphaFoldDB" id="A0A438DJS7"/>
<reference evidence="1 2" key="1">
    <citation type="journal article" date="2018" name="PLoS Genet.">
        <title>Population sequencing reveals clonal diversity and ancestral inbreeding in the grapevine cultivar Chardonnay.</title>
        <authorList>
            <person name="Roach M.J."/>
            <person name="Johnson D.L."/>
            <person name="Bohlmann J."/>
            <person name="van Vuuren H.J."/>
            <person name="Jones S.J."/>
            <person name="Pretorius I.S."/>
            <person name="Schmidt S.A."/>
            <person name="Borneman A.R."/>
        </authorList>
    </citation>
    <scope>NUCLEOTIDE SEQUENCE [LARGE SCALE GENOMIC DNA]</scope>
    <source>
        <strain evidence="2">cv. Chardonnay</strain>
        <tissue evidence="1">Leaf</tissue>
    </source>
</reference>
<sequence>MMTADMATCIVFSDDDLPPKGSDHTRPLYIIVGCSSHTIPFVLLDNGSALNVCPLATTIALSYAPSEFGFTFDEVQTLEVEDFCRDFVAMSFDQYSSMVVLDMMRGIYKAKSQAKYLGEPAVEYHQQRLKTGDFKGISQGGKMKGLNFARERVRARLTCTPFDYPVRLYRMSLATTSLEDQRFILIWGIFGTVTDIDGVDELQHQFHHLQLGDETSGAPVSVMFAHSSPDQASFLSLCFPKKTTDYGIVVEPTRVTDGVVPRDEYRDEMDMMSMSQIVEMVQPEPASPFDLFRMFAIEVAEEIQIVLAPELMEDVTVGDDLFEDTFSSIEGDIYIFAPYSPTPQIFDIDDEIAQRDSDRESFNHDLDPIDERVSPAIGDVEIVDFGTEDQPRKLKIGSPLSIDEMDRLIHLLRSYLDVFAWSYEDIPGLDPSIVQHHLPILPHVRLVKQKLR</sequence>
<evidence type="ECO:0000313" key="1">
    <source>
        <dbReference type="EMBL" id="RVW35735.1"/>
    </source>
</evidence>
<comment type="caution">
    <text evidence="1">The sequence shown here is derived from an EMBL/GenBank/DDBJ whole genome shotgun (WGS) entry which is preliminary data.</text>
</comment>
<name>A0A438DJS7_VITVI</name>
<protein>
    <submittedName>
        <fullName evidence="1">Uncharacterized protein</fullName>
    </submittedName>
</protein>
<dbReference type="Proteomes" id="UP000288805">
    <property type="component" value="Unassembled WGS sequence"/>
</dbReference>
<organism evidence="1 2">
    <name type="scientific">Vitis vinifera</name>
    <name type="common">Grape</name>
    <dbReference type="NCBI Taxonomy" id="29760"/>
    <lineage>
        <taxon>Eukaryota</taxon>
        <taxon>Viridiplantae</taxon>
        <taxon>Streptophyta</taxon>
        <taxon>Embryophyta</taxon>
        <taxon>Tracheophyta</taxon>
        <taxon>Spermatophyta</taxon>
        <taxon>Magnoliopsida</taxon>
        <taxon>eudicotyledons</taxon>
        <taxon>Gunneridae</taxon>
        <taxon>Pentapetalae</taxon>
        <taxon>rosids</taxon>
        <taxon>Vitales</taxon>
        <taxon>Vitaceae</taxon>
        <taxon>Viteae</taxon>
        <taxon>Vitis</taxon>
    </lineage>
</organism>
<evidence type="ECO:0000313" key="2">
    <source>
        <dbReference type="Proteomes" id="UP000288805"/>
    </source>
</evidence>
<dbReference type="EMBL" id="QGNW01001594">
    <property type="protein sequence ID" value="RVW35735.1"/>
    <property type="molecule type" value="Genomic_DNA"/>
</dbReference>
<gene>
    <name evidence="1" type="ORF">CK203_093604</name>
</gene>